<feature type="active site" description="Schiff-base intermediate with substrate; via pyruvic acid" evidence="9 10">
    <location>
        <position position="25"/>
    </location>
</feature>
<dbReference type="InterPro" id="IPR009010">
    <property type="entry name" value="Asp_de-COase-like_dom_sf"/>
</dbReference>
<dbReference type="GO" id="GO:0015940">
    <property type="term" value="P:pantothenate biosynthetic process"/>
    <property type="evidence" value="ECO:0007669"/>
    <property type="project" value="UniProtKB-UniRule"/>
</dbReference>
<comment type="function">
    <text evidence="9">Catalyzes the pyruvoyl-dependent decarboxylation of aspartate to produce beta-alanine.</text>
</comment>
<name>A0A4P7VS24_9BACT</name>
<organism evidence="14 15">
    <name type="scientific">Muribaculum gordoncarteri</name>
    <dbReference type="NCBI Taxonomy" id="2530390"/>
    <lineage>
        <taxon>Bacteria</taxon>
        <taxon>Pseudomonadati</taxon>
        <taxon>Bacteroidota</taxon>
        <taxon>Bacteroidia</taxon>
        <taxon>Bacteroidales</taxon>
        <taxon>Muribaculaceae</taxon>
        <taxon>Muribaculum</taxon>
    </lineage>
</organism>
<evidence type="ECO:0000313" key="15">
    <source>
        <dbReference type="Proteomes" id="UP000297031"/>
    </source>
</evidence>
<accession>A0A4P7VS24</accession>
<dbReference type="AlphaFoldDB" id="A0A4P7VS24"/>
<sequence>MQVQVVKSKIHRVTVTESNLNYIGSITIDQDLMDAANIIAGERVYIVDNNNGERFDTYTIPGERGSGMICLNGAAARKVQPGDIVIIMAYAMMPFDEAKNFKPAVIFPDTATNRLV</sequence>
<feature type="active site" description="Proton donor" evidence="9 10">
    <location>
        <position position="58"/>
    </location>
</feature>
<evidence type="ECO:0000256" key="6">
    <source>
        <dbReference type="ARBA" id="ARBA00023239"/>
    </source>
</evidence>
<evidence type="ECO:0000256" key="2">
    <source>
        <dbReference type="ARBA" id="ARBA00022655"/>
    </source>
</evidence>
<dbReference type="GO" id="GO:0006523">
    <property type="term" value="P:alanine biosynthetic process"/>
    <property type="evidence" value="ECO:0007669"/>
    <property type="project" value="InterPro"/>
</dbReference>
<comment type="cofactor">
    <cofactor evidence="9 10">
        <name>pyruvate</name>
        <dbReference type="ChEBI" id="CHEBI:15361"/>
    </cofactor>
    <text evidence="9 10">Binds 1 pyruvoyl group covalently per subunit.</text>
</comment>
<keyword evidence="4 9" id="KW-0068">Autocatalytic cleavage</keyword>
<keyword evidence="15" id="KW-1185">Reference proteome</keyword>
<keyword evidence="2 9" id="KW-0566">Pantothenate biosynthesis</keyword>
<keyword evidence="1 9" id="KW-0963">Cytoplasm</keyword>
<dbReference type="HAMAP" id="MF_00446">
    <property type="entry name" value="PanD"/>
    <property type="match status" value="1"/>
</dbReference>
<dbReference type="Gene3D" id="2.40.40.20">
    <property type="match status" value="1"/>
</dbReference>
<evidence type="ECO:0000313" key="14">
    <source>
        <dbReference type="EMBL" id="QCD37060.1"/>
    </source>
</evidence>
<dbReference type="OrthoDB" id="9803983at2"/>
<evidence type="ECO:0000256" key="11">
    <source>
        <dbReference type="PIRSR" id="PIRSR006246-2"/>
    </source>
</evidence>
<evidence type="ECO:0000256" key="9">
    <source>
        <dbReference type="HAMAP-Rule" id="MF_00446"/>
    </source>
</evidence>
<evidence type="ECO:0000256" key="1">
    <source>
        <dbReference type="ARBA" id="ARBA00022490"/>
    </source>
</evidence>
<evidence type="ECO:0000256" key="8">
    <source>
        <dbReference type="ARBA" id="ARBA00023317"/>
    </source>
</evidence>
<dbReference type="RefSeq" id="WP_123397012.1">
    <property type="nucleotide sequence ID" value="NZ_CANQMU010000022.1"/>
</dbReference>
<evidence type="ECO:0000256" key="5">
    <source>
        <dbReference type="ARBA" id="ARBA00023145"/>
    </source>
</evidence>
<feature type="modified residue" description="Pyruvic acid (Ser)" evidence="9 12">
    <location>
        <position position="25"/>
    </location>
</feature>
<dbReference type="SUPFAM" id="SSF50692">
    <property type="entry name" value="ADC-like"/>
    <property type="match status" value="1"/>
</dbReference>
<dbReference type="GO" id="GO:0004068">
    <property type="term" value="F:aspartate 1-decarboxylase activity"/>
    <property type="evidence" value="ECO:0007669"/>
    <property type="project" value="UniProtKB-UniRule"/>
</dbReference>
<comment type="subcellular location">
    <subcellularLocation>
        <location evidence="9">Cytoplasm</location>
    </subcellularLocation>
</comment>
<keyword evidence="6 9" id="KW-0456">Lyase</keyword>
<comment type="subunit">
    <text evidence="9">Heterooctamer of four alpha and four beta subunits.</text>
</comment>
<dbReference type="PANTHER" id="PTHR21012">
    <property type="entry name" value="ASPARTATE 1-DECARBOXYLASE"/>
    <property type="match status" value="1"/>
</dbReference>
<comment type="PTM">
    <text evidence="9 12">Is synthesized initially as an inactive proenzyme, which is activated by self-cleavage at a specific serine bond to produce a beta-subunit with a hydroxyl group at its C-terminus and an alpha-subunit with a pyruvoyl group at its N-terminus.</text>
</comment>
<dbReference type="Proteomes" id="UP000297031">
    <property type="component" value="Chromosome"/>
</dbReference>
<comment type="pathway">
    <text evidence="9">Cofactor biosynthesis; (R)-pantothenate biosynthesis; beta-alanine from L-aspartate: step 1/1.</text>
</comment>
<feature type="binding site" evidence="9 11">
    <location>
        <begin position="73"/>
        <end position="75"/>
    </location>
    <ligand>
        <name>substrate</name>
    </ligand>
</feature>
<evidence type="ECO:0000256" key="4">
    <source>
        <dbReference type="ARBA" id="ARBA00022813"/>
    </source>
</evidence>
<dbReference type="PANTHER" id="PTHR21012:SF0">
    <property type="entry name" value="ASPARTATE 1-DECARBOXYLASE"/>
    <property type="match status" value="1"/>
</dbReference>
<feature type="binding site" evidence="9 11">
    <location>
        <position position="57"/>
    </location>
    <ligand>
        <name>substrate</name>
    </ligand>
</feature>
<keyword evidence="7 9" id="KW-0704">Schiff base</keyword>
<dbReference type="EC" id="4.1.1.11" evidence="9"/>
<dbReference type="EMBL" id="CP039393">
    <property type="protein sequence ID" value="QCD37060.1"/>
    <property type="molecule type" value="Genomic_DNA"/>
</dbReference>
<feature type="chain" id="PRO_5021526847" description="Aspartate 1-decarboxylase alpha chain" evidence="9 13">
    <location>
        <begin position="25"/>
        <end position="116"/>
    </location>
</feature>
<proteinExistence type="inferred from homology"/>
<dbReference type="KEGG" id="mgod:E7746_07840"/>
<gene>
    <name evidence="9" type="primary">panD</name>
    <name evidence="14" type="ORF">E7746_07840</name>
</gene>
<dbReference type="Pfam" id="PF02261">
    <property type="entry name" value="Asp_decarbox"/>
    <property type="match status" value="1"/>
</dbReference>
<evidence type="ECO:0000256" key="7">
    <source>
        <dbReference type="ARBA" id="ARBA00023270"/>
    </source>
</evidence>
<evidence type="ECO:0000256" key="12">
    <source>
        <dbReference type="PIRSR" id="PIRSR006246-3"/>
    </source>
</evidence>
<keyword evidence="8 9" id="KW-0670">Pyruvate</keyword>
<dbReference type="UniPathway" id="UPA00028">
    <property type="reaction ID" value="UER00002"/>
</dbReference>
<comment type="similarity">
    <text evidence="9">Belongs to the PanD family.</text>
</comment>
<keyword evidence="3 9" id="KW-0210">Decarboxylase</keyword>
<feature type="chain" id="PRO_5021526846" description="Aspartate 1-decarboxylase beta chain" evidence="9 13">
    <location>
        <begin position="1"/>
        <end position="24"/>
    </location>
</feature>
<protein>
    <recommendedName>
        <fullName evidence="9">Aspartate 1-decarboxylase</fullName>
        <ecNumber evidence="9">4.1.1.11</ecNumber>
    </recommendedName>
    <alternativeName>
        <fullName evidence="9">Aspartate alpha-decarboxylase</fullName>
    </alternativeName>
    <component>
        <recommendedName>
            <fullName evidence="9">Aspartate 1-decarboxylase beta chain</fullName>
        </recommendedName>
    </component>
    <component>
        <recommendedName>
            <fullName evidence="9">Aspartate 1-decarboxylase alpha chain</fullName>
        </recommendedName>
    </component>
</protein>
<reference evidence="14 15" key="1">
    <citation type="submission" date="2019-02" db="EMBL/GenBank/DDBJ databases">
        <title>Isolation and identification of novel species under the genus Muribaculum.</title>
        <authorList>
            <person name="Miyake S."/>
            <person name="Ding Y."/>
            <person name="Low A."/>
            <person name="Soh M."/>
            <person name="Seedorf H."/>
        </authorList>
    </citation>
    <scope>NUCLEOTIDE SEQUENCE [LARGE SCALE GENOMIC DNA]</scope>
    <source>
        <strain evidence="14 15">TLL-A4</strain>
    </source>
</reference>
<comment type="catalytic activity">
    <reaction evidence="9">
        <text>L-aspartate + H(+) = beta-alanine + CO2</text>
        <dbReference type="Rhea" id="RHEA:19497"/>
        <dbReference type="ChEBI" id="CHEBI:15378"/>
        <dbReference type="ChEBI" id="CHEBI:16526"/>
        <dbReference type="ChEBI" id="CHEBI:29991"/>
        <dbReference type="ChEBI" id="CHEBI:57966"/>
        <dbReference type="EC" id="4.1.1.11"/>
    </reaction>
</comment>
<evidence type="ECO:0000256" key="3">
    <source>
        <dbReference type="ARBA" id="ARBA00022793"/>
    </source>
</evidence>
<evidence type="ECO:0000256" key="13">
    <source>
        <dbReference type="PIRSR" id="PIRSR006246-5"/>
    </source>
</evidence>
<keyword evidence="5 9" id="KW-0865">Zymogen</keyword>
<dbReference type="NCBIfam" id="TIGR00223">
    <property type="entry name" value="panD"/>
    <property type="match status" value="1"/>
</dbReference>
<dbReference type="PIRSF" id="PIRSF006246">
    <property type="entry name" value="Asp_decarbox"/>
    <property type="match status" value="1"/>
</dbReference>
<evidence type="ECO:0000256" key="10">
    <source>
        <dbReference type="PIRSR" id="PIRSR006246-1"/>
    </source>
</evidence>
<dbReference type="InterPro" id="IPR003190">
    <property type="entry name" value="Asp_decarbox"/>
</dbReference>
<dbReference type="GO" id="GO:0005829">
    <property type="term" value="C:cytosol"/>
    <property type="evidence" value="ECO:0007669"/>
    <property type="project" value="TreeGrafter"/>
</dbReference>
<dbReference type="CDD" id="cd06919">
    <property type="entry name" value="Asp_decarbox"/>
    <property type="match status" value="1"/>
</dbReference>